<dbReference type="EMBL" id="OC858810">
    <property type="protein sequence ID" value="CAD7626879.1"/>
    <property type="molecule type" value="Genomic_DNA"/>
</dbReference>
<evidence type="ECO:0000313" key="6">
    <source>
        <dbReference type="Proteomes" id="UP000759131"/>
    </source>
</evidence>
<evidence type="ECO:0000256" key="2">
    <source>
        <dbReference type="ARBA" id="ARBA00022980"/>
    </source>
</evidence>
<accession>A0A7R9KPW1</accession>
<dbReference type="Proteomes" id="UP000759131">
    <property type="component" value="Unassembled WGS sequence"/>
</dbReference>
<dbReference type="Pfam" id="PF01015">
    <property type="entry name" value="Ribosomal_S3Ae"/>
    <property type="match status" value="1"/>
</dbReference>
<organism evidence="5">
    <name type="scientific">Medioppia subpectinata</name>
    <dbReference type="NCBI Taxonomy" id="1979941"/>
    <lineage>
        <taxon>Eukaryota</taxon>
        <taxon>Metazoa</taxon>
        <taxon>Ecdysozoa</taxon>
        <taxon>Arthropoda</taxon>
        <taxon>Chelicerata</taxon>
        <taxon>Arachnida</taxon>
        <taxon>Acari</taxon>
        <taxon>Acariformes</taxon>
        <taxon>Sarcoptiformes</taxon>
        <taxon>Oribatida</taxon>
        <taxon>Brachypylina</taxon>
        <taxon>Oppioidea</taxon>
        <taxon>Oppiidae</taxon>
        <taxon>Medioppia</taxon>
    </lineage>
</organism>
<gene>
    <name evidence="5" type="ORF">OSB1V03_LOCUS7311</name>
</gene>
<dbReference type="PANTHER" id="PTHR11830">
    <property type="entry name" value="40S RIBOSOMAL PROTEIN S3A"/>
    <property type="match status" value="1"/>
</dbReference>
<dbReference type="GO" id="GO:0003735">
    <property type="term" value="F:structural constituent of ribosome"/>
    <property type="evidence" value="ECO:0007669"/>
    <property type="project" value="InterPro"/>
</dbReference>
<keyword evidence="2" id="KW-0689">Ribosomal protein</keyword>
<evidence type="ECO:0000313" key="5">
    <source>
        <dbReference type="EMBL" id="CAD7626879.1"/>
    </source>
</evidence>
<proteinExistence type="predicted"/>
<dbReference type="OrthoDB" id="9834376at2759"/>
<evidence type="ECO:0000256" key="3">
    <source>
        <dbReference type="ARBA" id="ARBA00023274"/>
    </source>
</evidence>
<dbReference type="SMART" id="SM01397">
    <property type="entry name" value="Ribosomal_S3Ae"/>
    <property type="match status" value="1"/>
</dbReference>
<sequence length="254" mass="28901">MAIRAAGTYVSKSKGAKKGKSRGKENRFNKNKFFNLTSRLFPVTNHGETSHPKMRSRQDLTPLLIGRTFSVNQGDLECADPLQAINSQRNFDFKVNKVRGHDCLSVFNGMEVAREKVAGMIRKWHTLIEADVEIATKDQSTWRFFVNAVTKRGVSKSQKNYAKTSEVKEIRKIIVEIVKEQAEGLEVEKMVKLLSTDAISREIESRCSHIYPITALLRKVKPIKNMQCIVKPKQSSDLGEEESLENEFHESDEE</sequence>
<dbReference type="GO" id="GO:0006412">
    <property type="term" value="P:translation"/>
    <property type="evidence" value="ECO:0007669"/>
    <property type="project" value="InterPro"/>
</dbReference>
<dbReference type="GO" id="GO:0005840">
    <property type="term" value="C:ribosome"/>
    <property type="evidence" value="ECO:0007669"/>
    <property type="project" value="UniProtKB-KW"/>
</dbReference>
<reference evidence="5" key="1">
    <citation type="submission" date="2020-11" db="EMBL/GenBank/DDBJ databases">
        <authorList>
            <person name="Tran Van P."/>
        </authorList>
    </citation>
    <scope>NUCLEOTIDE SEQUENCE</scope>
</reference>
<feature type="compositionally biased region" description="Acidic residues" evidence="4">
    <location>
        <begin position="238"/>
        <end position="254"/>
    </location>
</feature>
<feature type="region of interest" description="Disordered" evidence="4">
    <location>
        <begin position="233"/>
        <end position="254"/>
    </location>
</feature>
<dbReference type="AlphaFoldDB" id="A0A7R9KPW1"/>
<feature type="region of interest" description="Disordered" evidence="4">
    <location>
        <begin position="1"/>
        <end position="28"/>
    </location>
</feature>
<keyword evidence="6" id="KW-1185">Reference proteome</keyword>
<evidence type="ECO:0000256" key="1">
    <source>
        <dbReference type="ARBA" id="ARBA00022490"/>
    </source>
</evidence>
<dbReference type="InterPro" id="IPR001593">
    <property type="entry name" value="Ribosomal_eS1"/>
</dbReference>
<keyword evidence="3" id="KW-0687">Ribonucleoprotein</keyword>
<dbReference type="GO" id="GO:1990904">
    <property type="term" value="C:ribonucleoprotein complex"/>
    <property type="evidence" value="ECO:0007669"/>
    <property type="project" value="UniProtKB-KW"/>
</dbReference>
<dbReference type="EMBL" id="CAJPIZ010004235">
    <property type="protein sequence ID" value="CAG2107309.1"/>
    <property type="molecule type" value="Genomic_DNA"/>
</dbReference>
<evidence type="ECO:0008006" key="7">
    <source>
        <dbReference type="Google" id="ProtNLM"/>
    </source>
</evidence>
<keyword evidence="1" id="KW-0963">Cytoplasm</keyword>
<evidence type="ECO:0000256" key="4">
    <source>
        <dbReference type="SAM" id="MobiDB-lite"/>
    </source>
</evidence>
<protein>
    <recommendedName>
        <fullName evidence="7">40S ribosomal protein S3a</fullName>
    </recommendedName>
</protein>
<name>A0A7R9KPW1_9ACAR</name>